<feature type="region of interest" description="Disordered" evidence="1">
    <location>
        <begin position="122"/>
        <end position="142"/>
    </location>
</feature>
<keyword evidence="3" id="KW-1185">Reference proteome</keyword>
<feature type="region of interest" description="Disordered" evidence="1">
    <location>
        <begin position="1"/>
        <end position="25"/>
    </location>
</feature>
<proteinExistence type="predicted"/>
<reference evidence="2 3" key="1">
    <citation type="submission" date="2017-06" db="EMBL/GenBank/DDBJ databases">
        <title>Comparative genomic analysis of Ambrosia Fusariam Clade fungi.</title>
        <authorList>
            <person name="Stajich J.E."/>
            <person name="Carrillo J."/>
            <person name="Kijimoto T."/>
            <person name="Eskalen A."/>
            <person name="O'Donnell K."/>
            <person name="Kasson M."/>
        </authorList>
    </citation>
    <scope>NUCLEOTIDE SEQUENCE [LARGE SCALE GENOMIC DNA]</scope>
    <source>
        <strain evidence="2 3">NRRL62606</strain>
    </source>
</reference>
<organism evidence="2 3">
    <name type="scientific">Fusarium floridanum</name>
    <dbReference type="NCBI Taxonomy" id="1325733"/>
    <lineage>
        <taxon>Eukaryota</taxon>
        <taxon>Fungi</taxon>
        <taxon>Dikarya</taxon>
        <taxon>Ascomycota</taxon>
        <taxon>Pezizomycotina</taxon>
        <taxon>Sordariomycetes</taxon>
        <taxon>Hypocreomycetidae</taxon>
        <taxon>Hypocreales</taxon>
        <taxon>Nectriaceae</taxon>
        <taxon>Fusarium</taxon>
        <taxon>Fusarium solani species complex</taxon>
    </lineage>
</organism>
<evidence type="ECO:0000313" key="3">
    <source>
        <dbReference type="Proteomes" id="UP000287972"/>
    </source>
</evidence>
<gene>
    <name evidence="2" type="ORF">CEP51_002219</name>
</gene>
<protein>
    <submittedName>
        <fullName evidence="2">Uncharacterized protein</fullName>
    </submittedName>
</protein>
<comment type="caution">
    <text evidence="2">The sequence shown here is derived from an EMBL/GenBank/DDBJ whole genome shotgun (WGS) entry which is preliminary data.</text>
</comment>
<sequence length="206" mass="22800">MAPPCPDPPADTQNTKRDREPTSERIDSLSIRTVPLWLLRRTHILSPPWKTNAQTILASFSLHLQVITTAANTNISNTCHHQFILEEITLAHQYLPTALAAGEHLSTHAVLSMVPRRCLTSDPASPYSSNTERDRESTPKPTELFIDPCCVLLAGLLRLPNSQSMSAVYESSTPAGCRWPKGLKKATVLALGYDAMMCWKCVLCYS</sequence>
<evidence type="ECO:0000313" key="2">
    <source>
        <dbReference type="EMBL" id="RSL87527.1"/>
    </source>
</evidence>
<dbReference type="EMBL" id="NKCL01000031">
    <property type="protein sequence ID" value="RSL87527.1"/>
    <property type="molecule type" value="Genomic_DNA"/>
</dbReference>
<accession>A0A428SCM3</accession>
<dbReference type="AlphaFoldDB" id="A0A428SCM3"/>
<feature type="compositionally biased region" description="Basic and acidic residues" evidence="1">
    <location>
        <begin position="14"/>
        <end position="25"/>
    </location>
</feature>
<dbReference type="Proteomes" id="UP000287972">
    <property type="component" value="Unassembled WGS sequence"/>
</dbReference>
<name>A0A428SCM3_9HYPO</name>
<evidence type="ECO:0000256" key="1">
    <source>
        <dbReference type="SAM" id="MobiDB-lite"/>
    </source>
</evidence>